<evidence type="ECO:0000313" key="15">
    <source>
        <dbReference type="EMBL" id="SFC55647.1"/>
    </source>
</evidence>
<dbReference type="PANTHER" id="PTHR43547:SF2">
    <property type="entry name" value="HYBRID SIGNAL TRANSDUCTION HISTIDINE KINASE C"/>
    <property type="match status" value="1"/>
</dbReference>
<gene>
    <name evidence="15" type="ORF">SAMN05421842_10560</name>
</gene>
<evidence type="ECO:0000256" key="5">
    <source>
        <dbReference type="ARBA" id="ARBA00022553"/>
    </source>
</evidence>
<proteinExistence type="predicted"/>
<dbReference type="SMART" id="SM00387">
    <property type="entry name" value="HATPase_c"/>
    <property type="match status" value="1"/>
</dbReference>
<dbReference type="STRING" id="119641.SAMN05421842_10560"/>
<dbReference type="InterPro" id="IPR011123">
    <property type="entry name" value="Y_Y_Y"/>
</dbReference>
<evidence type="ECO:0000256" key="7">
    <source>
        <dbReference type="ARBA" id="ARBA00022741"/>
    </source>
</evidence>
<keyword evidence="7" id="KW-0547">Nucleotide-binding</keyword>
<dbReference type="Pfam" id="PF07495">
    <property type="entry name" value="Y_Y_Y"/>
    <property type="match status" value="1"/>
</dbReference>
<dbReference type="RefSeq" id="WP_090089405.1">
    <property type="nucleotide sequence ID" value="NZ_FOMG01000005.1"/>
</dbReference>
<evidence type="ECO:0000256" key="4">
    <source>
        <dbReference type="ARBA" id="ARBA00022475"/>
    </source>
</evidence>
<dbReference type="Gene3D" id="3.30.565.10">
    <property type="entry name" value="Histidine kinase-like ATPase, C-terminal domain"/>
    <property type="match status" value="1"/>
</dbReference>
<evidence type="ECO:0000256" key="8">
    <source>
        <dbReference type="ARBA" id="ARBA00022777"/>
    </source>
</evidence>
<keyword evidence="9" id="KW-0067">ATP-binding</keyword>
<evidence type="ECO:0000256" key="10">
    <source>
        <dbReference type="ARBA" id="ARBA00023012"/>
    </source>
</evidence>
<keyword evidence="13" id="KW-0812">Transmembrane</keyword>
<keyword evidence="12" id="KW-0175">Coiled coil</keyword>
<name>A0A1I1K3V5_9CLOT</name>
<dbReference type="SMART" id="SM00388">
    <property type="entry name" value="HisKA"/>
    <property type="match status" value="1"/>
</dbReference>
<evidence type="ECO:0000256" key="13">
    <source>
        <dbReference type="SAM" id="Phobius"/>
    </source>
</evidence>
<evidence type="ECO:0000256" key="9">
    <source>
        <dbReference type="ARBA" id="ARBA00022840"/>
    </source>
</evidence>
<dbReference type="PANTHER" id="PTHR43547">
    <property type="entry name" value="TWO-COMPONENT HISTIDINE KINASE"/>
    <property type="match status" value="1"/>
</dbReference>
<dbReference type="InterPro" id="IPR013783">
    <property type="entry name" value="Ig-like_fold"/>
</dbReference>
<evidence type="ECO:0000256" key="1">
    <source>
        <dbReference type="ARBA" id="ARBA00000085"/>
    </source>
</evidence>
<dbReference type="Gene3D" id="2.60.40.10">
    <property type="entry name" value="Immunoglobulins"/>
    <property type="match status" value="1"/>
</dbReference>
<dbReference type="SUPFAM" id="SSF47384">
    <property type="entry name" value="Homodimeric domain of signal transducing histidine kinase"/>
    <property type="match status" value="1"/>
</dbReference>
<dbReference type="EC" id="2.7.13.3" evidence="3"/>
<dbReference type="Pfam" id="PF00512">
    <property type="entry name" value="HisKA"/>
    <property type="match status" value="1"/>
</dbReference>
<dbReference type="InterPro" id="IPR015943">
    <property type="entry name" value="WD40/YVTN_repeat-like_dom_sf"/>
</dbReference>
<keyword evidence="5" id="KW-0597">Phosphoprotein</keyword>
<dbReference type="OrthoDB" id="9813394at2"/>
<dbReference type="CDD" id="cd00082">
    <property type="entry name" value="HisKA"/>
    <property type="match status" value="1"/>
</dbReference>
<evidence type="ECO:0000256" key="11">
    <source>
        <dbReference type="ARBA" id="ARBA00023136"/>
    </source>
</evidence>
<dbReference type="Gene3D" id="2.130.10.10">
    <property type="entry name" value="YVTN repeat-like/Quinoprotein amine dehydrogenase"/>
    <property type="match status" value="1"/>
</dbReference>
<evidence type="ECO:0000256" key="3">
    <source>
        <dbReference type="ARBA" id="ARBA00012438"/>
    </source>
</evidence>
<comment type="catalytic activity">
    <reaction evidence="1">
        <text>ATP + protein L-histidine = ADP + protein N-phospho-L-histidine.</text>
        <dbReference type="EC" id="2.7.13.3"/>
    </reaction>
</comment>
<evidence type="ECO:0000256" key="2">
    <source>
        <dbReference type="ARBA" id="ARBA00004236"/>
    </source>
</evidence>
<dbReference type="InterPro" id="IPR036890">
    <property type="entry name" value="HATPase_C_sf"/>
</dbReference>
<dbReference type="Gene3D" id="1.10.287.130">
    <property type="match status" value="1"/>
</dbReference>
<reference evidence="15 16" key="1">
    <citation type="submission" date="2016-10" db="EMBL/GenBank/DDBJ databases">
        <authorList>
            <person name="de Groot N.N."/>
        </authorList>
    </citation>
    <scope>NUCLEOTIDE SEQUENCE [LARGE SCALE GENOMIC DNA]</scope>
    <source>
        <strain evidence="15 16">DSM 12992</strain>
    </source>
</reference>
<dbReference type="InterPro" id="IPR005467">
    <property type="entry name" value="His_kinase_dom"/>
</dbReference>
<evidence type="ECO:0000313" key="16">
    <source>
        <dbReference type="Proteomes" id="UP000199263"/>
    </source>
</evidence>
<dbReference type="FunFam" id="3.30.565.10:FF:000023">
    <property type="entry name" value="PAS domain-containing sensor histidine kinase"/>
    <property type="match status" value="1"/>
</dbReference>
<dbReference type="InterPro" id="IPR003661">
    <property type="entry name" value="HisK_dim/P_dom"/>
</dbReference>
<keyword evidence="11 13" id="KW-0472">Membrane</keyword>
<dbReference type="PRINTS" id="PR00344">
    <property type="entry name" value="BCTRLSENSOR"/>
</dbReference>
<comment type="subcellular location">
    <subcellularLocation>
        <location evidence="2">Cell membrane</location>
    </subcellularLocation>
</comment>
<evidence type="ECO:0000256" key="12">
    <source>
        <dbReference type="SAM" id="Coils"/>
    </source>
</evidence>
<feature type="transmembrane region" description="Helical" evidence="13">
    <location>
        <begin position="514"/>
        <end position="530"/>
    </location>
</feature>
<dbReference type="SUPFAM" id="SSF63829">
    <property type="entry name" value="Calcium-dependent phosphotriesterase"/>
    <property type="match status" value="2"/>
</dbReference>
<evidence type="ECO:0000256" key="6">
    <source>
        <dbReference type="ARBA" id="ARBA00022679"/>
    </source>
</evidence>
<dbReference type="SUPFAM" id="SSF55874">
    <property type="entry name" value="ATPase domain of HSP90 chaperone/DNA topoisomerase II/histidine kinase"/>
    <property type="match status" value="1"/>
</dbReference>
<keyword evidence="16" id="KW-1185">Reference proteome</keyword>
<dbReference type="GO" id="GO:0000155">
    <property type="term" value="F:phosphorelay sensor kinase activity"/>
    <property type="evidence" value="ECO:0007669"/>
    <property type="project" value="InterPro"/>
</dbReference>
<dbReference type="EMBL" id="FOMG01000005">
    <property type="protein sequence ID" value="SFC55647.1"/>
    <property type="molecule type" value="Genomic_DNA"/>
</dbReference>
<dbReference type="InterPro" id="IPR011110">
    <property type="entry name" value="Reg_prop"/>
</dbReference>
<accession>A0A1I1K3V5</accession>
<dbReference type="GO" id="GO:0005524">
    <property type="term" value="F:ATP binding"/>
    <property type="evidence" value="ECO:0007669"/>
    <property type="project" value="UniProtKB-KW"/>
</dbReference>
<keyword evidence="6" id="KW-0808">Transferase</keyword>
<keyword evidence="8 15" id="KW-0418">Kinase</keyword>
<evidence type="ECO:0000259" key="14">
    <source>
        <dbReference type="PROSITE" id="PS50109"/>
    </source>
</evidence>
<keyword evidence="13" id="KW-1133">Transmembrane helix</keyword>
<keyword evidence="10" id="KW-0902">Two-component regulatory system</keyword>
<protein>
    <recommendedName>
        <fullName evidence="3">histidine kinase</fullName>
        <ecNumber evidence="3">2.7.13.3</ecNumber>
    </recommendedName>
</protein>
<dbReference type="AlphaFoldDB" id="A0A1I1K3V5"/>
<organism evidence="15 16">
    <name type="scientific">Clostridium uliginosum</name>
    <dbReference type="NCBI Taxonomy" id="119641"/>
    <lineage>
        <taxon>Bacteria</taxon>
        <taxon>Bacillati</taxon>
        <taxon>Bacillota</taxon>
        <taxon>Clostridia</taxon>
        <taxon>Eubacteriales</taxon>
        <taxon>Clostridiaceae</taxon>
        <taxon>Clostridium</taxon>
    </lineage>
</organism>
<keyword evidence="4" id="KW-1003">Cell membrane</keyword>
<dbReference type="InterPro" id="IPR004358">
    <property type="entry name" value="Sig_transdc_His_kin-like_C"/>
</dbReference>
<dbReference type="GO" id="GO:0005886">
    <property type="term" value="C:plasma membrane"/>
    <property type="evidence" value="ECO:0007669"/>
    <property type="project" value="UniProtKB-SubCell"/>
</dbReference>
<dbReference type="Proteomes" id="UP000199263">
    <property type="component" value="Unassembled WGS sequence"/>
</dbReference>
<feature type="transmembrane region" description="Helical" evidence="13">
    <location>
        <begin position="5"/>
        <end position="22"/>
    </location>
</feature>
<feature type="coiled-coil region" evidence="12">
    <location>
        <begin position="533"/>
        <end position="567"/>
    </location>
</feature>
<dbReference type="InterPro" id="IPR036097">
    <property type="entry name" value="HisK_dim/P_sf"/>
</dbReference>
<sequence length="798" mass="91674">MIKKAIVKGILFLIVVVNVILLNPKINVKAYNNIKFNSISIDDQLSQSMVQTIFQDSRGYIWIGTYDGLKKYNGNDVKVYKYEENSTKSIANNTITSIREDKKGNLWVGTADGLSKINIYDDTVKNYYDHADKGDLSNYNICNILITNEGQVLVGTADGLNIYNEENDKFERILYKEDKKILPNQSIYSLDQDEFGHIWMGTGGGLNKVDIKNKKIEYSYDESNGFKNSIYKVYCDHNGYVWAGTFGEGLLKIKIKTNEIEKYKPNPGSNSSELQGGIIRDILKDSRGDIWICTNNGLSKYNQEEDNFSTYINKKCNKHSLIDKNAICIMEDKSKLMWVGTYTGISTFDPDNTDHNYKNNPVIKNALRDNFIQGIYEDDNGLFCIGTDTEESNIFNEIKTSKSKSSTKIIFDGFEVKGKKYNNIDGLEFNWDENMMKFKIFIPYYGNNNIKYYYKLTDVDDTWNVSKDNELVYNNIKSGKHTLKVKVKNEDGSISGENEVSFVIKPPIWRTKEAMLVYSAIIILIIYLNYNKMKRLDKMVEKRTKQLREEMEKSNKLLNKVIDLERRKNNYFVNLSHELRTPLNVISSTEQLISELNKQQEGIDKTKLNYYMKIIKRNSSRLLRLINNIIDTNKIESGRYETDIRENDIVYLVEETALSLKDYIENKGVHLIIDPEVEEKIIECDRCEIERCIVNLVSNAAKFTPEGGKIEVILKDLNDKIIIKVKDDGIGIDKKYHNAIFDRFNQIVDANSEEHGGSGLGLTITKQIIDIHNGEIYVKSEVGKGAEFIIILPVKNVK</sequence>
<dbReference type="Pfam" id="PF02518">
    <property type="entry name" value="HATPase_c"/>
    <property type="match status" value="1"/>
</dbReference>
<dbReference type="InterPro" id="IPR003594">
    <property type="entry name" value="HATPase_dom"/>
</dbReference>
<feature type="domain" description="Histidine kinase" evidence="14">
    <location>
        <begin position="574"/>
        <end position="796"/>
    </location>
</feature>
<dbReference type="Pfam" id="PF07494">
    <property type="entry name" value="Reg_prop"/>
    <property type="match status" value="4"/>
</dbReference>
<dbReference type="PROSITE" id="PS50109">
    <property type="entry name" value="HIS_KIN"/>
    <property type="match status" value="1"/>
</dbReference>